<reference evidence="2 3" key="1">
    <citation type="submission" date="2024-01" db="EMBL/GenBank/DDBJ databases">
        <title>Genome assemblies of Stephania.</title>
        <authorList>
            <person name="Yang L."/>
        </authorList>
    </citation>
    <scope>NUCLEOTIDE SEQUENCE [LARGE SCALE GENOMIC DNA]</scope>
    <source>
        <strain evidence="2">QJT</strain>
        <tissue evidence="2">Leaf</tissue>
    </source>
</reference>
<evidence type="ECO:0000313" key="3">
    <source>
        <dbReference type="Proteomes" id="UP001417504"/>
    </source>
</evidence>
<proteinExistence type="predicted"/>
<feature type="region of interest" description="Disordered" evidence="1">
    <location>
        <begin position="53"/>
        <end position="99"/>
    </location>
</feature>
<protein>
    <submittedName>
        <fullName evidence="2">Uncharacterized protein</fullName>
    </submittedName>
</protein>
<evidence type="ECO:0000256" key="1">
    <source>
        <dbReference type="SAM" id="MobiDB-lite"/>
    </source>
</evidence>
<gene>
    <name evidence="2" type="ORF">Sjap_006163</name>
</gene>
<feature type="compositionally biased region" description="Polar residues" evidence="1">
    <location>
        <begin position="53"/>
        <end position="73"/>
    </location>
</feature>
<keyword evidence="3" id="KW-1185">Reference proteome</keyword>
<dbReference type="AlphaFoldDB" id="A0AAP0PLR6"/>
<feature type="compositionally biased region" description="Basic residues" evidence="1">
    <location>
        <begin position="74"/>
        <end position="85"/>
    </location>
</feature>
<comment type="caution">
    <text evidence="2">The sequence shown here is derived from an EMBL/GenBank/DDBJ whole genome shotgun (WGS) entry which is preliminary data.</text>
</comment>
<organism evidence="2 3">
    <name type="scientific">Stephania japonica</name>
    <dbReference type="NCBI Taxonomy" id="461633"/>
    <lineage>
        <taxon>Eukaryota</taxon>
        <taxon>Viridiplantae</taxon>
        <taxon>Streptophyta</taxon>
        <taxon>Embryophyta</taxon>
        <taxon>Tracheophyta</taxon>
        <taxon>Spermatophyta</taxon>
        <taxon>Magnoliopsida</taxon>
        <taxon>Ranunculales</taxon>
        <taxon>Menispermaceae</taxon>
        <taxon>Menispermoideae</taxon>
        <taxon>Cissampelideae</taxon>
        <taxon>Stephania</taxon>
    </lineage>
</organism>
<accession>A0AAP0PLR6</accession>
<sequence>MKITKWSKMRYSKSSTIRIVRWPALQSLFTQHLSSQVHRHVHVAAIDAKKNFSFSDFDPNSTNSATNRAATRQSKSRLPQHRIRTHSVSPHVALYSRGG</sequence>
<dbReference type="Proteomes" id="UP001417504">
    <property type="component" value="Unassembled WGS sequence"/>
</dbReference>
<evidence type="ECO:0000313" key="2">
    <source>
        <dbReference type="EMBL" id="KAK9146260.1"/>
    </source>
</evidence>
<dbReference type="EMBL" id="JBBNAE010000002">
    <property type="protein sequence ID" value="KAK9146260.1"/>
    <property type="molecule type" value="Genomic_DNA"/>
</dbReference>
<name>A0AAP0PLR6_9MAGN</name>